<evidence type="ECO:0000256" key="4">
    <source>
        <dbReference type="ARBA" id="ARBA00022679"/>
    </source>
</evidence>
<dbReference type="Proteomes" id="UP000011744">
    <property type="component" value="Unassembled WGS sequence"/>
</dbReference>
<keyword evidence="7" id="KW-0812">Transmembrane</keyword>
<keyword evidence="7" id="KW-1133">Transmembrane helix</keyword>
<dbReference type="Pfam" id="PF00512">
    <property type="entry name" value="HisKA"/>
    <property type="match status" value="1"/>
</dbReference>
<accession>M2YFU3</accession>
<dbReference type="GO" id="GO:0000155">
    <property type="term" value="F:phosphorelay sensor kinase activity"/>
    <property type="evidence" value="ECO:0007669"/>
    <property type="project" value="InterPro"/>
</dbReference>
<keyword evidence="5 9" id="KW-0418">Kinase</keyword>
<keyword evidence="7" id="KW-0472">Membrane</keyword>
<evidence type="ECO:0000256" key="2">
    <source>
        <dbReference type="ARBA" id="ARBA00012438"/>
    </source>
</evidence>
<dbReference type="SMART" id="SM00387">
    <property type="entry name" value="HATPase_c"/>
    <property type="match status" value="1"/>
</dbReference>
<dbReference type="Gene3D" id="1.10.287.130">
    <property type="match status" value="1"/>
</dbReference>
<evidence type="ECO:0000259" key="8">
    <source>
        <dbReference type="PROSITE" id="PS50109"/>
    </source>
</evidence>
<evidence type="ECO:0000313" key="10">
    <source>
        <dbReference type="Proteomes" id="UP000011744"/>
    </source>
</evidence>
<comment type="caution">
    <text evidence="9">The sequence shown here is derived from an EMBL/GenBank/DDBJ whole genome shotgun (WGS) entry which is preliminary data.</text>
</comment>
<evidence type="ECO:0000256" key="3">
    <source>
        <dbReference type="ARBA" id="ARBA00022553"/>
    </source>
</evidence>
<feature type="coiled-coil region" evidence="6">
    <location>
        <begin position="92"/>
        <end position="119"/>
    </location>
</feature>
<gene>
    <name evidence="9" type="ORF">H261_00415</name>
</gene>
<dbReference type="InterPro" id="IPR005467">
    <property type="entry name" value="His_kinase_dom"/>
</dbReference>
<dbReference type="InterPro" id="IPR050351">
    <property type="entry name" value="BphY/WalK/GraS-like"/>
</dbReference>
<keyword evidence="10" id="KW-1185">Reference proteome</keyword>
<dbReference type="PANTHER" id="PTHR42878">
    <property type="entry name" value="TWO-COMPONENT HISTIDINE KINASE"/>
    <property type="match status" value="1"/>
</dbReference>
<dbReference type="Gene3D" id="3.30.565.10">
    <property type="entry name" value="Histidine kinase-like ATPase, C-terminal domain"/>
    <property type="match status" value="1"/>
</dbReference>
<dbReference type="InterPro" id="IPR003661">
    <property type="entry name" value="HisK_dim/P_dom"/>
</dbReference>
<evidence type="ECO:0000256" key="7">
    <source>
        <dbReference type="SAM" id="Phobius"/>
    </source>
</evidence>
<dbReference type="SUPFAM" id="SSF55874">
    <property type="entry name" value="ATPase domain of HSP90 chaperone/DNA topoisomerase II/histidine kinase"/>
    <property type="match status" value="1"/>
</dbReference>
<keyword evidence="3" id="KW-0597">Phosphoprotein</keyword>
<dbReference type="GO" id="GO:0000156">
    <property type="term" value="F:phosphorelay response regulator activity"/>
    <property type="evidence" value="ECO:0007669"/>
    <property type="project" value="TreeGrafter"/>
</dbReference>
<keyword evidence="4" id="KW-0808">Transferase</keyword>
<reference evidence="9 10" key="1">
    <citation type="journal article" date="2014" name="Genome Announc.">
        <title>Draft Genome Sequence of Magnetospirillum sp. Strain SO-1, a Freshwater Magnetotactic Bacterium Isolated from the Ol'khovka River, Russia.</title>
        <authorList>
            <person name="Grouzdev D.S."/>
            <person name="Dziuba M.V."/>
            <person name="Sukhacheva M.S."/>
            <person name="Mardanov A.V."/>
            <person name="Beletskiy A.V."/>
            <person name="Kuznetsov B.B."/>
            <person name="Skryabin K.G."/>
        </authorList>
    </citation>
    <scope>NUCLEOTIDE SEQUENCE [LARGE SCALE GENOMIC DNA]</scope>
    <source>
        <strain evidence="9 10">SO-1</strain>
    </source>
</reference>
<dbReference type="GO" id="GO:0030295">
    <property type="term" value="F:protein kinase activator activity"/>
    <property type="evidence" value="ECO:0007669"/>
    <property type="project" value="TreeGrafter"/>
</dbReference>
<dbReference type="InterPro" id="IPR036097">
    <property type="entry name" value="HisK_dim/P_sf"/>
</dbReference>
<comment type="catalytic activity">
    <reaction evidence="1">
        <text>ATP + protein L-histidine = ADP + protein N-phospho-L-histidine.</text>
        <dbReference type="EC" id="2.7.13.3"/>
    </reaction>
</comment>
<feature type="transmembrane region" description="Helical" evidence="7">
    <location>
        <begin position="63"/>
        <end position="87"/>
    </location>
</feature>
<evidence type="ECO:0000256" key="1">
    <source>
        <dbReference type="ARBA" id="ARBA00000085"/>
    </source>
</evidence>
<dbReference type="GO" id="GO:0007234">
    <property type="term" value="P:osmosensory signaling via phosphorelay pathway"/>
    <property type="evidence" value="ECO:0007669"/>
    <property type="project" value="TreeGrafter"/>
</dbReference>
<dbReference type="AlphaFoldDB" id="M2YFU3"/>
<dbReference type="CDD" id="cd00082">
    <property type="entry name" value="HisKA"/>
    <property type="match status" value="1"/>
</dbReference>
<dbReference type="STRING" id="1244869.H261_00415"/>
<evidence type="ECO:0000256" key="6">
    <source>
        <dbReference type="SAM" id="Coils"/>
    </source>
</evidence>
<dbReference type="PATRIC" id="fig|1244869.3.peg.79"/>
<name>M2YFU3_9PROT</name>
<dbReference type="SUPFAM" id="SSF47384">
    <property type="entry name" value="Homodimeric domain of signal transducing histidine kinase"/>
    <property type="match status" value="1"/>
</dbReference>
<dbReference type="EMBL" id="AONQ01000001">
    <property type="protein sequence ID" value="EME71996.1"/>
    <property type="molecule type" value="Genomic_DNA"/>
</dbReference>
<dbReference type="PRINTS" id="PR00344">
    <property type="entry name" value="BCTRLSENSOR"/>
</dbReference>
<dbReference type="SMART" id="SM00388">
    <property type="entry name" value="HisKA"/>
    <property type="match status" value="1"/>
</dbReference>
<proteinExistence type="predicted"/>
<evidence type="ECO:0000256" key="5">
    <source>
        <dbReference type="ARBA" id="ARBA00022777"/>
    </source>
</evidence>
<dbReference type="PROSITE" id="PS50109">
    <property type="entry name" value="HIS_KIN"/>
    <property type="match status" value="1"/>
</dbReference>
<organism evidence="9 10">
    <name type="scientific">Paramagnetospirillum caucaseum</name>
    <dbReference type="NCBI Taxonomy" id="1244869"/>
    <lineage>
        <taxon>Bacteria</taxon>
        <taxon>Pseudomonadati</taxon>
        <taxon>Pseudomonadota</taxon>
        <taxon>Alphaproteobacteria</taxon>
        <taxon>Rhodospirillales</taxon>
        <taxon>Magnetospirillaceae</taxon>
        <taxon>Paramagnetospirillum</taxon>
    </lineage>
</organism>
<dbReference type="RefSeq" id="WP_008613071.1">
    <property type="nucleotide sequence ID" value="NZ_AONQ01000001.1"/>
</dbReference>
<evidence type="ECO:0000313" key="9">
    <source>
        <dbReference type="EMBL" id="EME71996.1"/>
    </source>
</evidence>
<dbReference type="InterPro" id="IPR036890">
    <property type="entry name" value="HATPase_C_sf"/>
</dbReference>
<dbReference type="PANTHER" id="PTHR42878:SF15">
    <property type="entry name" value="BACTERIOPHYTOCHROME"/>
    <property type="match status" value="1"/>
</dbReference>
<keyword evidence="6" id="KW-0175">Coiled coil</keyword>
<sequence length="350" mass="38201">MVPRHIPIIERFDDGGGFGRLSAVAGVLLVALFWLGLGFNPGIERQFAAIGTAHPMESGRTGGMVLGAVMALGVGGLCLLLFQAICWQRRTAERLRLREAELTEQRDRLRRYVADLERIADVAAHDLQEPLRRMVSYSQLLASHDKAGCDDDVKDYVGHVVDGARRMRALVSGLREFVAVDSTPRTGEVNSAWVAMTVARQRLAEVLAEAGATLVVDPLPEVEADQASLIEIFMQLLDNAVRYRSPERRPVIHVSVSRDGDMARIKVCDNGLGIEPARMARMFEIFYRPHGGGERLAPGLGTGLAVVRRLVERLGGRVWVESENGLGSSFGFSLRLGAAPLGRGEENKAA</sequence>
<feature type="transmembrane region" description="Helical" evidence="7">
    <location>
        <begin position="21"/>
        <end position="43"/>
    </location>
</feature>
<protein>
    <recommendedName>
        <fullName evidence="2">histidine kinase</fullName>
        <ecNumber evidence="2">2.7.13.3</ecNumber>
    </recommendedName>
</protein>
<dbReference type="eggNOG" id="COG4251">
    <property type="taxonomic scope" value="Bacteria"/>
</dbReference>
<dbReference type="InterPro" id="IPR004358">
    <property type="entry name" value="Sig_transdc_His_kin-like_C"/>
</dbReference>
<dbReference type="EC" id="2.7.13.3" evidence="2"/>
<dbReference type="Pfam" id="PF02518">
    <property type="entry name" value="HATPase_c"/>
    <property type="match status" value="1"/>
</dbReference>
<dbReference type="InterPro" id="IPR003594">
    <property type="entry name" value="HATPase_dom"/>
</dbReference>
<feature type="domain" description="Histidine kinase" evidence="8">
    <location>
        <begin position="122"/>
        <end position="338"/>
    </location>
</feature>